<dbReference type="AlphaFoldDB" id="A0A151M237"/>
<accession>A0A151M237</accession>
<evidence type="ECO:0000313" key="2">
    <source>
        <dbReference type="Proteomes" id="UP000050525"/>
    </source>
</evidence>
<name>A0A151M237_ALLMI</name>
<protein>
    <submittedName>
        <fullName evidence="1">Uncharacterized protein</fullName>
    </submittedName>
</protein>
<keyword evidence="2" id="KW-1185">Reference proteome</keyword>
<evidence type="ECO:0000313" key="1">
    <source>
        <dbReference type="EMBL" id="KYO18526.1"/>
    </source>
</evidence>
<dbReference type="Proteomes" id="UP000050525">
    <property type="component" value="Unassembled WGS sequence"/>
</dbReference>
<proteinExistence type="predicted"/>
<organism evidence="1 2">
    <name type="scientific">Alligator mississippiensis</name>
    <name type="common">American alligator</name>
    <dbReference type="NCBI Taxonomy" id="8496"/>
    <lineage>
        <taxon>Eukaryota</taxon>
        <taxon>Metazoa</taxon>
        <taxon>Chordata</taxon>
        <taxon>Craniata</taxon>
        <taxon>Vertebrata</taxon>
        <taxon>Euteleostomi</taxon>
        <taxon>Archelosauria</taxon>
        <taxon>Archosauria</taxon>
        <taxon>Crocodylia</taxon>
        <taxon>Alligatoridae</taxon>
        <taxon>Alligatorinae</taxon>
        <taxon>Alligator</taxon>
    </lineage>
</organism>
<gene>
    <name evidence="1" type="ORF">Y1Q_0014795</name>
</gene>
<comment type="caution">
    <text evidence="1">The sequence shown here is derived from an EMBL/GenBank/DDBJ whole genome shotgun (WGS) entry which is preliminary data.</text>
</comment>
<dbReference type="EMBL" id="AKHW03006807">
    <property type="protein sequence ID" value="KYO18526.1"/>
    <property type="molecule type" value="Genomic_DNA"/>
</dbReference>
<sequence length="80" mass="8057">MSAAGFIRGHVASWVERGEGGGRSLTLTASLHGGITAVVSSSGKRSILLPAAAIFHLPLSDGLPALALGKNMSKQMAGES</sequence>
<reference evidence="1 2" key="1">
    <citation type="journal article" date="2012" name="Genome Biol.">
        <title>Sequencing three crocodilian genomes to illuminate the evolution of archosaurs and amniotes.</title>
        <authorList>
            <person name="St John J.A."/>
            <person name="Braun E.L."/>
            <person name="Isberg S.R."/>
            <person name="Miles L.G."/>
            <person name="Chong A.Y."/>
            <person name="Gongora J."/>
            <person name="Dalzell P."/>
            <person name="Moran C."/>
            <person name="Bed'hom B."/>
            <person name="Abzhanov A."/>
            <person name="Burgess S.C."/>
            <person name="Cooksey A.M."/>
            <person name="Castoe T.A."/>
            <person name="Crawford N.G."/>
            <person name="Densmore L.D."/>
            <person name="Drew J.C."/>
            <person name="Edwards S.V."/>
            <person name="Faircloth B.C."/>
            <person name="Fujita M.K."/>
            <person name="Greenwold M.J."/>
            <person name="Hoffmann F.G."/>
            <person name="Howard J.M."/>
            <person name="Iguchi T."/>
            <person name="Janes D.E."/>
            <person name="Khan S.Y."/>
            <person name="Kohno S."/>
            <person name="de Koning A.J."/>
            <person name="Lance S.L."/>
            <person name="McCarthy F.M."/>
            <person name="McCormack J.E."/>
            <person name="Merchant M.E."/>
            <person name="Peterson D.G."/>
            <person name="Pollock D.D."/>
            <person name="Pourmand N."/>
            <person name="Raney B.J."/>
            <person name="Roessler K.A."/>
            <person name="Sanford J.R."/>
            <person name="Sawyer R.H."/>
            <person name="Schmidt C.J."/>
            <person name="Triplett E.W."/>
            <person name="Tuberville T.D."/>
            <person name="Venegas-Anaya M."/>
            <person name="Howard J.T."/>
            <person name="Jarvis E.D."/>
            <person name="Guillette L.J.Jr."/>
            <person name="Glenn T.C."/>
            <person name="Green R.E."/>
            <person name="Ray D.A."/>
        </authorList>
    </citation>
    <scope>NUCLEOTIDE SEQUENCE [LARGE SCALE GENOMIC DNA]</scope>
    <source>
        <strain evidence="1">KSC_2009_1</strain>
    </source>
</reference>